<evidence type="ECO:0000313" key="1">
    <source>
        <dbReference type="EMBL" id="CAD8064195.1"/>
    </source>
</evidence>
<dbReference type="EMBL" id="CAJJDN010000018">
    <property type="protein sequence ID" value="CAD8064195.1"/>
    <property type="molecule type" value="Genomic_DNA"/>
</dbReference>
<name>A0A8S1LCV4_9CILI</name>
<accession>A0A8S1LCV4</accession>
<dbReference type="PANTHER" id="PTHR33706:SF1">
    <property type="entry name" value="TPR REPEAT PROTEIN"/>
    <property type="match status" value="1"/>
</dbReference>
<dbReference type="PANTHER" id="PTHR33706">
    <property type="entry name" value="MORN VARIANT REPEAT PROTEIN"/>
    <property type="match status" value="1"/>
</dbReference>
<keyword evidence="2" id="KW-1185">Reference proteome</keyword>
<comment type="caution">
    <text evidence="1">The sequence shown here is derived from an EMBL/GenBank/DDBJ whole genome shotgun (WGS) entry which is preliminary data.</text>
</comment>
<protein>
    <submittedName>
        <fullName evidence="1">Uncharacterized protein</fullName>
    </submittedName>
</protein>
<sequence length="685" mass="80104">MIPKSNFCEVHPTCEIGGIYKELNNKQCPRKLCFECNVTLKIPPESILTKEILIQKISEKLNSLDINHLLKENVAKTILKRFQQQLDLFQAEIFQIFSSIQDSVNAISDEEKAEDEKFIKLINKDFNPFDCSNKELDFLINFIEGNIFDEWIQRKKILNSLLQKAELFLNSLIQSSYKTCFLFENIHMNLQEFIKNQYTKVQSEPIQQCVGLQKVKNKLEKIKFQIQKRKNGDIVYQKDGQILRIIKNTFDLKIDNLFDNLEQIKYLEFSGQKGVKEYKIKQWNYFWKGQLIGGGTYNLIGQKQGQWKELIKNFWDQKNIIEEGNYLEGIRNDVWNYIWNDQIIGGGAYDKQGKGLKTGEWIELSDDFSEESQVTFNGEYNQNGMKVGMWDTMYCNNNQKEYKQIGGGLYVESHNQESNTIKIGKWIELNEGFSQNSQVTYNREYNEKGQKKGRWDIMYSRNQYQKYNQIGGGLYEEKDGRHSIKIGTWVELCQDFKDENLVTYRGDYNQNGLKIGQWIIMANGGQLGQGQYKEQEGGSKKAGKWIEQWENFQVCQEIHYEGEYNSNGCKKGVWDIKFYGKKTGGGQYDDQEEVSKKIGSWIDLFDGFHKHAQVTFCGEYSEKGQKIGKRDTMAWGKKIGGGQYEEWEEGSRKIGSWIDIGDDYWFENLVTQSQKDYIFHQLSQI</sequence>
<evidence type="ECO:0000313" key="2">
    <source>
        <dbReference type="Proteomes" id="UP000692954"/>
    </source>
</evidence>
<gene>
    <name evidence="1" type="ORF">PSON_ATCC_30995.1.T0180380</name>
</gene>
<proteinExistence type="predicted"/>
<organism evidence="1 2">
    <name type="scientific">Paramecium sonneborni</name>
    <dbReference type="NCBI Taxonomy" id="65129"/>
    <lineage>
        <taxon>Eukaryota</taxon>
        <taxon>Sar</taxon>
        <taxon>Alveolata</taxon>
        <taxon>Ciliophora</taxon>
        <taxon>Intramacronucleata</taxon>
        <taxon>Oligohymenophorea</taxon>
        <taxon>Peniculida</taxon>
        <taxon>Parameciidae</taxon>
        <taxon>Paramecium</taxon>
    </lineage>
</organism>
<reference evidence="1" key="1">
    <citation type="submission" date="2021-01" db="EMBL/GenBank/DDBJ databases">
        <authorList>
            <consortium name="Genoscope - CEA"/>
            <person name="William W."/>
        </authorList>
    </citation>
    <scope>NUCLEOTIDE SEQUENCE</scope>
</reference>
<dbReference type="OrthoDB" id="320294at2759"/>
<dbReference type="AlphaFoldDB" id="A0A8S1LCV4"/>
<dbReference type="Proteomes" id="UP000692954">
    <property type="component" value="Unassembled WGS sequence"/>
</dbReference>